<dbReference type="SMART" id="SM00028">
    <property type="entry name" value="TPR"/>
    <property type="match status" value="3"/>
</dbReference>
<evidence type="ECO:0000313" key="5">
    <source>
        <dbReference type="EMBL" id="MDN2483154.1"/>
    </source>
</evidence>
<protein>
    <submittedName>
        <fullName evidence="5">Multiheme c-type cytochrome</fullName>
    </submittedName>
</protein>
<dbReference type="InterPro" id="IPR023155">
    <property type="entry name" value="Cyt_c-552/4"/>
</dbReference>
<proteinExistence type="predicted"/>
<keyword evidence="6" id="KW-1185">Reference proteome</keyword>
<accession>A0ABT7Y600</accession>
<gene>
    <name evidence="5" type="ORF">QWJ08_17555</name>
</gene>
<evidence type="ECO:0000259" key="4">
    <source>
        <dbReference type="Pfam" id="PF13435"/>
    </source>
</evidence>
<comment type="caution">
    <text evidence="5">The sequence shown here is derived from an EMBL/GenBank/DDBJ whole genome shotgun (WGS) entry which is preliminary data.</text>
</comment>
<dbReference type="PANTHER" id="PTHR35038">
    <property type="entry name" value="DISSIMILATORY SULFITE REDUCTASE SIRA"/>
    <property type="match status" value="1"/>
</dbReference>
<dbReference type="Pfam" id="PF13435">
    <property type="entry name" value="Cytochrome_C554"/>
    <property type="match status" value="2"/>
</dbReference>
<dbReference type="InterPro" id="IPR010177">
    <property type="entry name" value="Paired_CXXCH_1"/>
</dbReference>
<dbReference type="CDD" id="cd08168">
    <property type="entry name" value="Cytochrom_C3"/>
    <property type="match status" value="1"/>
</dbReference>
<evidence type="ECO:0000313" key="6">
    <source>
        <dbReference type="Proteomes" id="UP001169719"/>
    </source>
</evidence>
<dbReference type="Pfam" id="PF09699">
    <property type="entry name" value="Paired_CXXCH_1"/>
    <property type="match status" value="1"/>
</dbReference>
<dbReference type="Gene3D" id="1.10.1130.10">
    <property type="entry name" value="Flavocytochrome C3, Chain A"/>
    <property type="match status" value="2"/>
</dbReference>
<dbReference type="SUPFAM" id="SSF48452">
    <property type="entry name" value="TPR-like"/>
    <property type="match status" value="1"/>
</dbReference>
<evidence type="ECO:0000259" key="3">
    <source>
        <dbReference type="Pfam" id="PF09699"/>
    </source>
</evidence>
<reference evidence="5" key="1">
    <citation type="submission" date="2024-05" db="EMBL/GenBank/DDBJ databases">
        <title>Genome Sequences of Four Agar- Degrading Marine Bacteria.</title>
        <authorList>
            <person name="Phillips E.K."/>
            <person name="Shaffer J.C."/>
            <person name="Henson M.W."/>
            <person name="Temperton B."/>
            <person name="Thrash C.J."/>
            <person name="Martin M.O."/>
        </authorList>
    </citation>
    <scope>NUCLEOTIDE SEQUENCE</scope>
    <source>
        <strain evidence="5">EKP203</strain>
    </source>
</reference>
<feature type="domain" description="Doubled CXXCH motif" evidence="3">
    <location>
        <begin position="307"/>
        <end position="335"/>
    </location>
</feature>
<feature type="domain" description="Cytochrome c-552/4" evidence="4">
    <location>
        <begin position="154"/>
        <end position="191"/>
    </location>
</feature>
<dbReference type="RefSeq" id="WP_289963215.1">
    <property type="nucleotide sequence ID" value="NZ_JAUEOZ010000002.1"/>
</dbReference>
<dbReference type="Proteomes" id="UP001169719">
    <property type="component" value="Unassembled WGS sequence"/>
</dbReference>
<dbReference type="InterPro" id="IPR019734">
    <property type="entry name" value="TPR_rpt"/>
</dbReference>
<organism evidence="5 6">
    <name type="scientific">Vibrio agarivorans</name>
    <dbReference type="NCBI Taxonomy" id="153622"/>
    <lineage>
        <taxon>Bacteria</taxon>
        <taxon>Pseudomonadati</taxon>
        <taxon>Pseudomonadota</taxon>
        <taxon>Gammaproteobacteria</taxon>
        <taxon>Vibrionales</taxon>
        <taxon>Vibrionaceae</taxon>
        <taxon>Vibrio</taxon>
    </lineage>
</organism>
<dbReference type="Pfam" id="PF13181">
    <property type="entry name" value="TPR_8"/>
    <property type="match status" value="2"/>
</dbReference>
<dbReference type="PANTHER" id="PTHR35038:SF8">
    <property type="entry name" value="C-TYPE POLYHEME CYTOCHROME OMCC"/>
    <property type="match status" value="1"/>
</dbReference>
<dbReference type="InterPro" id="IPR011990">
    <property type="entry name" value="TPR-like_helical_dom_sf"/>
</dbReference>
<evidence type="ECO:0000256" key="1">
    <source>
        <dbReference type="ARBA" id="ARBA00022729"/>
    </source>
</evidence>
<feature type="repeat" description="TPR" evidence="2">
    <location>
        <begin position="594"/>
        <end position="627"/>
    </location>
</feature>
<evidence type="ECO:0000256" key="2">
    <source>
        <dbReference type="PROSITE-ProRule" id="PRU00339"/>
    </source>
</evidence>
<keyword evidence="1" id="KW-0732">Signal</keyword>
<dbReference type="PROSITE" id="PS50005">
    <property type="entry name" value="TPR"/>
    <property type="match status" value="2"/>
</dbReference>
<dbReference type="InterPro" id="IPR051829">
    <property type="entry name" value="Multiheme_Cytochr_ET"/>
</dbReference>
<keyword evidence="2" id="KW-0802">TPR repeat</keyword>
<dbReference type="EMBL" id="JAUEOZ010000002">
    <property type="protein sequence ID" value="MDN2483154.1"/>
    <property type="molecule type" value="Genomic_DNA"/>
</dbReference>
<sequence>MFAVLASTDTAAQQFVGSQTCIDCHQAEVEAWQGSHHDMAMRHADGESVLGDFSNVKVQHNGGSNRFFQKNDEYWVNIQGPDGKYTDYQISYTFGFEPLQQYMVSFPDGRIQLIPFAWDSRSQQEGGQRWFHLYPDQDIYDEFYWTNSGQNWNFMCADCHSTNLKKNYDLASNTYNTTWSEINVSCEACHGPAAQHLEWAGQKQQSTLQHFGFDRDLSQAVKEWVYKEGHSTLQPQEIVPTDQVNTCSQCHSRRTQLSEEYDHVKGSFFDRYRLSLVSDELYHYDGQIYDENYVYGSFLQSVMATKGVTCTNCHDAHTAKLKIPQEAVCLQCHVATEYQTPKHTLHELNTEASQCTTCHMPETTYMQVDPRRDHGWHIPRPDLSQHIDTPNVCMDCHASEGKDNQWAIEQLNRNFPQSSYLNQQHFSVAFYADAIGHRGAEDALSLTSQNHTIAPIIRASSLERMAGNTGTNTTLALARAIKSDQEMLRLGAVAGSSGYQWQDRWKMLEPLLNDPVLAVRSEAAAALVTYWAQLSASQKEQLKPALDDYIMIQEFNADRGFGRTNLGNVYAAMGQYEQAIVWYQGSMLVEPYFENAYVNLADLYRQMNKETQVVETLTQGIDAQPNSHAIRYSLGLSYLRQRDSAKAAQQIGLAADMARTNPQYWYIYGLLMEAEDIQASQSALQTSYELNQNPETLYARCEVLARNYSDEVANYYQDCLSEMRKIAPIEVIEQLESVRLTATK</sequence>
<dbReference type="InterPro" id="IPR036280">
    <property type="entry name" value="Multihaem_cyt_sf"/>
</dbReference>
<feature type="domain" description="Cytochrome c-552/4" evidence="4">
    <location>
        <begin position="20"/>
        <end position="45"/>
    </location>
</feature>
<dbReference type="Gene3D" id="1.25.40.10">
    <property type="entry name" value="Tetratricopeptide repeat domain"/>
    <property type="match status" value="1"/>
</dbReference>
<name>A0ABT7Y600_9VIBR</name>
<feature type="repeat" description="TPR" evidence="2">
    <location>
        <begin position="560"/>
        <end position="593"/>
    </location>
</feature>
<dbReference type="SUPFAM" id="SSF48695">
    <property type="entry name" value="Multiheme cytochromes"/>
    <property type="match status" value="1"/>
</dbReference>